<dbReference type="EMBL" id="BJNV01000060">
    <property type="protein sequence ID" value="GEC96990.1"/>
    <property type="molecule type" value="Genomic_DNA"/>
</dbReference>
<feature type="transmembrane region" description="Helical" evidence="1">
    <location>
        <begin position="76"/>
        <end position="97"/>
    </location>
</feature>
<reference evidence="2 3" key="1">
    <citation type="submission" date="2019-06" db="EMBL/GenBank/DDBJ databases">
        <title>Whole genome shotgun sequence of Zoogloea ramigera NBRC 15342.</title>
        <authorList>
            <person name="Hosoyama A."/>
            <person name="Uohara A."/>
            <person name="Ohji S."/>
            <person name="Ichikawa N."/>
        </authorList>
    </citation>
    <scope>NUCLEOTIDE SEQUENCE [LARGE SCALE GENOMIC DNA]</scope>
    <source>
        <strain evidence="2 3">NBRC 15342</strain>
    </source>
</reference>
<evidence type="ECO:0000256" key="1">
    <source>
        <dbReference type="SAM" id="Phobius"/>
    </source>
</evidence>
<protein>
    <submittedName>
        <fullName evidence="2">Uncharacterized protein</fullName>
    </submittedName>
</protein>
<comment type="caution">
    <text evidence="2">The sequence shown here is derived from an EMBL/GenBank/DDBJ whole genome shotgun (WGS) entry which is preliminary data.</text>
</comment>
<name>A0A4Y4D2J7_ZOORA</name>
<accession>A0A4Y4D2J7</accession>
<keyword evidence="3" id="KW-1185">Reference proteome</keyword>
<evidence type="ECO:0000313" key="3">
    <source>
        <dbReference type="Proteomes" id="UP000318422"/>
    </source>
</evidence>
<keyword evidence="1" id="KW-1133">Transmembrane helix</keyword>
<dbReference type="AlphaFoldDB" id="A0A4Y4D2J7"/>
<sequence length="121" mass="13563">MPVAGLLLRSRPLQWLLTQAVPQLRAWPPREWPAVLGRASAAEYDRIERVGLLAGLALVTWLLRPAESPGADVLRVFISQVLVATPLLLLVLGPLYLRRLRRGVETLHKLRHDKDRPSRGA</sequence>
<organism evidence="2 3">
    <name type="scientific">Zoogloea ramigera</name>
    <dbReference type="NCBI Taxonomy" id="350"/>
    <lineage>
        <taxon>Bacteria</taxon>
        <taxon>Pseudomonadati</taxon>
        <taxon>Pseudomonadota</taxon>
        <taxon>Betaproteobacteria</taxon>
        <taxon>Rhodocyclales</taxon>
        <taxon>Zoogloeaceae</taxon>
        <taxon>Zoogloea</taxon>
    </lineage>
</organism>
<keyword evidence="1" id="KW-0812">Transmembrane</keyword>
<evidence type="ECO:0000313" key="2">
    <source>
        <dbReference type="EMBL" id="GEC96990.1"/>
    </source>
</evidence>
<keyword evidence="1" id="KW-0472">Membrane</keyword>
<dbReference type="RefSeq" id="WP_141353864.1">
    <property type="nucleotide sequence ID" value="NZ_BJNV01000060.1"/>
</dbReference>
<proteinExistence type="predicted"/>
<dbReference type="OrthoDB" id="9182423at2"/>
<dbReference type="Proteomes" id="UP000318422">
    <property type="component" value="Unassembled WGS sequence"/>
</dbReference>
<gene>
    <name evidence="2" type="ORF">ZRA01_30630</name>
</gene>